<proteinExistence type="predicted"/>
<organism evidence="2 3">
    <name type="scientific">Teladorsagia circumcincta</name>
    <name type="common">Brown stomach worm</name>
    <name type="synonym">Ostertagia circumcincta</name>
    <dbReference type="NCBI Taxonomy" id="45464"/>
    <lineage>
        <taxon>Eukaryota</taxon>
        <taxon>Metazoa</taxon>
        <taxon>Ecdysozoa</taxon>
        <taxon>Nematoda</taxon>
        <taxon>Chromadorea</taxon>
        <taxon>Rhabditida</taxon>
        <taxon>Rhabditina</taxon>
        <taxon>Rhabditomorpha</taxon>
        <taxon>Strongyloidea</taxon>
        <taxon>Trichostrongylidae</taxon>
        <taxon>Teladorsagia</taxon>
    </lineage>
</organism>
<feature type="domain" description="Peptidase S1" evidence="1">
    <location>
        <begin position="40"/>
        <end position="194"/>
    </location>
</feature>
<gene>
    <name evidence="2" type="ORF">TELCIR_12775</name>
</gene>
<name>A0A2G9U5K8_TELCI</name>
<dbReference type="InterPro" id="IPR051333">
    <property type="entry name" value="CLIP_Serine_Protease"/>
</dbReference>
<protein>
    <submittedName>
        <fullName evidence="2">Trypsin</fullName>
    </submittedName>
</protein>
<sequence>MMAKLPPEDFIFYASSSCNDNPLNCKNDGIIFKTTKPPRVHEEFDPCTAKNDLALVELDQNIPSTVGSPICMIEKDEHLAKELAVLGYGYDPNHPTPENSIFNRLEMMKIDSVDVKEWNTTKKLEASLKEKMICGGDSGGPLVQIDQEGKYSVIGISSTSGPFNCSMPVPHGSRRSSDFIDLRYYTDWICTHTGQRSS</sequence>
<dbReference type="AlphaFoldDB" id="A0A2G9U5K8"/>
<dbReference type="InterPro" id="IPR009003">
    <property type="entry name" value="Peptidase_S1_PA"/>
</dbReference>
<evidence type="ECO:0000313" key="2">
    <source>
        <dbReference type="EMBL" id="PIO65547.1"/>
    </source>
</evidence>
<dbReference type="SUPFAM" id="SSF50494">
    <property type="entry name" value="Trypsin-like serine proteases"/>
    <property type="match status" value="1"/>
</dbReference>
<dbReference type="InterPro" id="IPR001254">
    <property type="entry name" value="Trypsin_dom"/>
</dbReference>
<evidence type="ECO:0000313" key="3">
    <source>
        <dbReference type="Proteomes" id="UP000230423"/>
    </source>
</evidence>
<dbReference type="Proteomes" id="UP000230423">
    <property type="component" value="Unassembled WGS sequence"/>
</dbReference>
<dbReference type="Gene3D" id="2.40.10.10">
    <property type="entry name" value="Trypsin-like serine proteases"/>
    <property type="match status" value="1"/>
</dbReference>
<dbReference type="PANTHER" id="PTHR24260">
    <property type="match status" value="1"/>
</dbReference>
<dbReference type="GO" id="GO:0004252">
    <property type="term" value="F:serine-type endopeptidase activity"/>
    <property type="evidence" value="ECO:0007669"/>
    <property type="project" value="InterPro"/>
</dbReference>
<dbReference type="GO" id="GO:0006508">
    <property type="term" value="P:proteolysis"/>
    <property type="evidence" value="ECO:0007669"/>
    <property type="project" value="InterPro"/>
</dbReference>
<dbReference type="OrthoDB" id="7754674at2759"/>
<dbReference type="InterPro" id="IPR001314">
    <property type="entry name" value="Peptidase_S1A"/>
</dbReference>
<dbReference type="EMBL" id="KZ348919">
    <property type="protein sequence ID" value="PIO65547.1"/>
    <property type="molecule type" value="Genomic_DNA"/>
</dbReference>
<dbReference type="Pfam" id="PF00089">
    <property type="entry name" value="Trypsin"/>
    <property type="match status" value="1"/>
</dbReference>
<reference evidence="2 3" key="1">
    <citation type="submission" date="2015-09" db="EMBL/GenBank/DDBJ databases">
        <title>Draft genome of the parasitic nematode Teladorsagia circumcincta isolate WARC Sus (inbred).</title>
        <authorList>
            <person name="Mitreva M."/>
        </authorList>
    </citation>
    <scope>NUCLEOTIDE SEQUENCE [LARGE SCALE GENOMIC DNA]</scope>
    <source>
        <strain evidence="2 3">S</strain>
    </source>
</reference>
<accession>A0A2G9U5K8</accession>
<dbReference type="PANTHER" id="PTHR24260:SF132">
    <property type="entry name" value="PEPTIDASE S1 DOMAIN-CONTAINING PROTEIN"/>
    <property type="match status" value="1"/>
</dbReference>
<dbReference type="PRINTS" id="PR00722">
    <property type="entry name" value="CHYMOTRYPSIN"/>
</dbReference>
<dbReference type="PROSITE" id="PS50240">
    <property type="entry name" value="TRYPSIN_DOM"/>
    <property type="match status" value="1"/>
</dbReference>
<keyword evidence="3" id="KW-1185">Reference proteome</keyword>
<evidence type="ECO:0000259" key="1">
    <source>
        <dbReference type="PROSITE" id="PS50240"/>
    </source>
</evidence>
<dbReference type="InterPro" id="IPR043504">
    <property type="entry name" value="Peptidase_S1_PA_chymotrypsin"/>
</dbReference>